<dbReference type="GO" id="GO:0008610">
    <property type="term" value="P:lipid biosynthetic process"/>
    <property type="evidence" value="ECO:0007669"/>
    <property type="project" value="InterPro"/>
</dbReference>
<reference evidence="3" key="2">
    <citation type="submission" date="2020-11" db="EMBL/GenBank/DDBJ databases">
        <authorList>
            <person name="Cecchin M."/>
            <person name="Marcolungo L."/>
            <person name="Rossato M."/>
            <person name="Girolomoni L."/>
            <person name="Cosentino E."/>
            <person name="Cuine S."/>
            <person name="Li-Beisson Y."/>
            <person name="Delledonne M."/>
            <person name="Ballottari M."/>
        </authorList>
    </citation>
    <scope>NUCLEOTIDE SEQUENCE</scope>
    <source>
        <strain evidence="3">211/11P</strain>
        <tissue evidence="3">Whole cell</tissue>
    </source>
</reference>
<dbReference type="AlphaFoldDB" id="A0A9D4YT17"/>
<dbReference type="InterPro" id="IPR006694">
    <property type="entry name" value="Fatty_acid_hydroxylase"/>
</dbReference>
<comment type="similarity">
    <text evidence="1">Belongs to the sterol desaturase family.</text>
</comment>
<keyword evidence="4" id="KW-1185">Reference proteome</keyword>
<sequence length="312" mass="33424">MRFLPASGRAPAGHTRAPADIAPRLRLHFGARSAQLLEQEGAAVASPENHQVVLGLMERQACTPPFSCKVGDVRAPPTPAAASNPQSTRSGGAVSLAAAQGKEQEVPCTLSHALTVFLTHPSSLLIIGALGGLLAWRAQYPLPTAVDAAVAACVAAGWCLQEWAVHALLLHSSFDWLGRRIHVGHHQRPYFHVSIDDPPIVLGFMAASLAAFWTGFGGGPLALTAAATYYACGLTYEFTHYIVHTRYLPTSRLGRRVRMHHLLHHTRSEAHWLAFTVPEVDQLFGTLPPDPAAIRMSDMARASLKAGRSGGL</sequence>
<dbReference type="OrthoDB" id="513847at2759"/>
<reference evidence="3" key="1">
    <citation type="journal article" date="2019" name="Plant J.">
        <title>Chlorella vulgaris genome assembly and annotation reveals the molecular basis for metabolic acclimation to high light conditions.</title>
        <authorList>
            <person name="Cecchin M."/>
            <person name="Marcolungo L."/>
            <person name="Rossato M."/>
            <person name="Girolomoni L."/>
            <person name="Cosentino E."/>
            <person name="Cuine S."/>
            <person name="Li-Beisson Y."/>
            <person name="Delledonne M."/>
            <person name="Ballottari M."/>
        </authorList>
    </citation>
    <scope>NUCLEOTIDE SEQUENCE</scope>
    <source>
        <strain evidence="3">211/11P</strain>
    </source>
</reference>
<proteinExistence type="inferred from homology"/>
<dbReference type="Proteomes" id="UP001055712">
    <property type="component" value="Unassembled WGS sequence"/>
</dbReference>
<dbReference type="GO" id="GO:0005506">
    <property type="term" value="F:iron ion binding"/>
    <property type="evidence" value="ECO:0007669"/>
    <property type="project" value="InterPro"/>
</dbReference>
<dbReference type="GO" id="GO:0016491">
    <property type="term" value="F:oxidoreductase activity"/>
    <property type="evidence" value="ECO:0007669"/>
    <property type="project" value="InterPro"/>
</dbReference>
<gene>
    <name evidence="3" type="ORF">D9Q98_008179</name>
</gene>
<protein>
    <recommendedName>
        <fullName evidence="2">Fatty acid hydroxylase domain-containing protein</fullName>
    </recommendedName>
</protein>
<evidence type="ECO:0000313" key="4">
    <source>
        <dbReference type="Proteomes" id="UP001055712"/>
    </source>
</evidence>
<feature type="domain" description="Fatty acid hydroxylase" evidence="2">
    <location>
        <begin position="154"/>
        <end position="286"/>
    </location>
</feature>
<evidence type="ECO:0000313" key="3">
    <source>
        <dbReference type="EMBL" id="KAI3424792.1"/>
    </source>
</evidence>
<organism evidence="3 4">
    <name type="scientific">Chlorella vulgaris</name>
    <name type="common">Green alga</name>
    <dbReference type="NCBI Taxonomy" id="3077"/>
    <lineage>
        <taxon>Eukaryota</taxon>
        <taxon>Viridiplantae</taxon>
        <taxon>Chlorophyta</taxon>
        <taxon>core chlorophytes</taxon>
        <taxon>Trebouxiophyceae</taxon>
        <taxon>Chlorellales</taxon>
        <taxon>Chlorellaceae</taxon>
        <taxon>Chlorella clade</taxon>
        <taxon>Chlorella</taxon>
    </lineage>
</organism>
<dbReference type="EMBL" id="SIDB01000012">
    <property type="protein sequence ID" value="KAI3424792.1"/>
    <property type="molecule type" value="Genomic_DNA"/>
</dbReference>
<dbReference type="Pfam" id="PF04116">
    <property type="entry name" value="FA_hydroxylase"/>
    <property type="match status" value="1"/>
</dbReference>
<name>A0A9D4YT17_CHLVU</name>
<evidence type="ECO:0000259" key="2">
    <source>
        <dbReference type="Pfam" id="PF04116"/>
    </source>
</evidence>
<comment type="caution">
    <text evidence="3">The sequence shown here is derived from an EMBL/GenBank/DDBJ whole genome shotgun (WGS) entry which is preliminary data.</text>
</comment>
<accession>A0A9D4YT17</accession>
<evidence type="ECO:0000256" key="1">
    <source>
        <dbReference type="ARBA" id="ARBA00009324"/>
    </source>
</evidence>